<keyword evidence="4" id="KW-0479">Metal-binding</keyword>
<dbReference type="PROSITE" id="PS00805">
    <property type="entry name" value="CALRETICULIN_REPEAT"/>
    <property type="match status" value="1"/>
</dbReference>
<evidence type="ECO:0000256" key="3">
    <source>
        <dbReference type="ARBA" id="ARBA00015837"/>
    </source>
</evidence>
<feature type="region of interest" description="Disordered" evidence="16">
    <location>
        <begin position="287"/>
        <end position="365"/>
    </location>
</feature>
<dbReference type="PROSITE" id="PS00804">
    <property type="entry name" value="CALRETICULIN_2"/>
    <property type="match status" value="1"/>
</dbReference>
<feature type="compositionally biased region" description="Basic and acidic residues" evidence="16">
    <location>
        <begin position="298"/>
        <end position="342"/>
    </location>
</feature>
<evidence type="ECO:0000256" key="13">
    <source>
        <dbReference type="ARBA" id="ARBA00037091"/>
    </source>
</evidence>
<feature type="disulfide bond" evidence="14">
    <location>
        <begin position="196"/>
        <end position="228"/>
    </location>
</feature>
<keyword evidence="11 14" id="KW-1015">Disulfide bond</keyword>
<evidence type="ECO:0000256" key="8">
    <source>
        <dbReference type="ARBA" id="ARBA00022824"/>
    </source>
</evidence>
<organism evidence="17 18">
    <name type="scientific">Clunio marinus</name>
    <dbReference type="NCBI Taxonomy" id="568069"/>
    <lineage>
        <taxon>Eukaryota</taxon>
        <taxon>Metazoa</taxon>
        <taxon>Ecdysozoa</taxon>
        <taxon>Arthropoda</taxon>
        <taxon>Hexapoda</taxon>
        <taxon>Insecta</taxon>
        <taxon>Pterygota</taxon>
        <taxon>Neoptera</taxon>
        <taxon>Endopterygota</taxon>
        <taxon>Diptera</taxon>
        <taxon>Nematocera</taxon>
        <taxon>Chironomoidea</taxon>
        <taxon>Chironomidae</taxon>
        <taxon>Clunio</taxon>
    </lineage>
</organism>
<dbReference type="Gene3D" id="2.10.250.10">
    <property type="entry name" value="Calreticulin/calnexin, P domain"/>
    <property type="match status" value="1"/>
</dbReference>
<dbReference type="SUPFAM" id="SSF63887">
    <property type="entry name" value="P-domain of calnexin/calreticulin"/>
    <property type="match status" value="1"/>
</dbReference>
<keyword evidence="10" id="KW-0106">Calcium</keyword>
<dbReference type="SUPFAM" id="SSF49899">
    <property type="entry name" value="Concanavalin A-like lectins/glucanases"/>
    <property type="match status" value="1"/>
</dbReference>
<dbReference type="InterPro" id="IPR001580">
    <property type="entry name" value="Calret/calnex"/>
</dbReference>
<comment type="similarity">
    <text evidence="2 15">Belongs to the calreticulin family.</text>
</comment>
<dbReference type="GO" id="GO:0005788">
    <property type="term" value="C:endoplasmic reticulum lumen"/>
    <property type="evidence" value="ECO:0007669"/>
    <property type="project" value="UniProtKB-SubCell"/>
</dbReference>
<dbReference type="GO" id="GO:0051082">
    <property type="term" value="F:unfolded protein binding"/>
    <property type="evidence" value="ECO:0007669"/>
    <property type="project" value="InterPro"/>
</dbReference>
<keyword evidence="5" id="KW-0732">Signal</keyword>
<dbReference type="PANTHER" id="PTHR11073:SF2">
    <property type="entry name" value="CALRETICULIN"/>
    <property type="match status" value="1"/>
</dbReference>
<evidence type="ECO:0000256" key="16">
    <source>
        <dbReference type="SAM" id="MobiDB-lite"/>
    </source>
</evidence>
<feature type="compositionally biased region" description="Basic and acidic residues" evidence="16">
    <location>
        <begin position="20"/>
        <end position="36"/>
    </location>
</feature>
<dbReference type="GO" id="GO:0030246">
    <property type="term" value="F:carbohydrate binding"/>
    <property type="evidence" value="ECO:0007669"/>
    <property type="project" value="UniProtKB-KW"/>
</dbReference>
<dbReference type="PROSITE" id="PS00803">
    <property type="entry name" value="CALRETICULIN_1"/>
    <property type="match status" value="1"/>
</dbReference>
<dbReference type="AlphaFoldDB" id="A0A1J1J5D6"/>
<keyword evidence="6" id="KW-0430">Lectin</keyword>
<dbReference type="GO" id="GO:0036503">
    <property type="term" value="P:ERAD pathway"/>
    <property type="evidence" value="ECO:0007669"/>
    <property type="project" value="TreeGrafter"/>
</dbReference>
<accession>A0A1J1J5D6</accession>
<protein>
    <recommendedName>
        <fullName evidence="3">Calreticulin</fullName>
    </recommendedName>
</protein>
<dbReference type="FunFam" id="2.60.120.200:FF:000122">
    <property type="entry name" value="Calreticulin 3"/>
    <property type="match status" value="1"/>
</dbReference>
<evidence type="ECO:0000256" key="14">
    <source>
        <dbReference type="PIRSR" id="PIRSR601580-3"/>
    </source>
</evidence>
<reference evidence="17 18" key="1">
    <citation type="submission" date="2015-04" db="EMBL/GenBank/DDBJ databases">
        <authorList>
            <person name="Syromyatnikov M.Y."/>
            <person name="Popov V.N."/>
        </authorList>
    </citation>
    <scope>NUCLEOTIDE SEQUENCE [LARGE SCALE GENOMIC DNA]</scope>
</reference>
<evidence type="ECO:0000256" key="12">
    <source>
        <dbReference type="ARBA" id="ARBA00023186"/>
    </source>
</evidence>
<evidence type="ECO:0000256" key="10">
    <source>
        <dbReference type="ARBA" id="ARBA00022837"/>
    </source>
</evidence>
<keyword evidence="7" id="KW-0677">Repeat</keyword>
<evidence type="ECO:0000256" key="6">
    <source>
        <dbReference type="ARBA" id="ARBA00022734"/>
    </source>
</evidence>
<feature type="compositionally biased region" description="Basic and acidic residues" evidence="16">
    <location>
        <begin position="1"/>
        <end position="13"/>
    </location>
</feature>
<dbReference type="InterPro" id="IPR009033">
    <property type="entry name" value="Calreticulin/calnexin_P_dom_sf"/>
</dbReference>
<feature type="compositionally biased region" description="Basic residues" evidence="16">
    <location>
        <begin position="43"/>
        <end position="58"/>
    </location>
</feature>
<feature type="region of interest" description="Disordered" evidence="16">
    <location>
        <begin position="435"/>
        <end position="495"/>
    </location>
</feature>
<dbReference type="FunFam" id="2.10.250.10:FF:000002">
    <property type="entry name" value="Calreticulin"/>
    <property type="match status" value="1"/>
</dbReference>
<evidence type="ECO:0000256" key="2">
    <source>
        <dbReference type="ARBA" id="ARBA00010983"/>
    </source>
</evidence>
<evidence type="ECO:0000256" key="5">
    <source>
        <dbReference type="ARBA" id="ARBA00022729"/>
    </source>
</evidence>
<evidence type="ECO:0000256" key="1">
    <source>
        <dbReference type="ARBA" id="ARBA00004319"/>
    </source>
</evidence>
<evidence type="ECO:0000256" key="4">
    <source>
        <dbReference type="ARBA" id="ARBA00022723"/>
    </source>
</evidence>
<dbReference type="GO" id="GO:0005789">
    <property type="term" value="C:endoplasmic reticulum membrane"/>
    <property type="evidence" value="ECO:0007669"/>
    <property type="project" value="TreeGrafter"/>
</dbReference>
<comment type="subcellular location">
    <subcellularLocation>
        <location evidence="1">Endoplasmic reticulum lumen</location>
    </subcellularLocation>
</comment>
<feature type="region of interest" description="Disordered" evidence="16">
    <location>
        <begin position="1"/>
        <end position="82"/>
    </location>
</feature>
<dbReference type="GO" id="GO:0005509">
    <property type="term" value="F:calcium ion binding"/>
    <property type="evidence" value="ECO:0007669"/>
    <property type="project" value="InterPro"/>
</dbReference>
<feature type="compositionally biased region" description="Basic and acidic residues" evidence="16">
    <location>
        <begin position="441"/>
        <end position="467"/>
    </location>
</feature>
<evidence type="ECO:0000256" key="15">
    <source>
        <dbReference type="RuleBase" id="RU362126"/>
    </source>
</evidence>
<dbReference type="Gene3D" id="2.60.120.200">
    <property type="match status" value="1"/>
</dbReference>
<evidence type="ECO:0000256" key="7">
    <source>
        <dbReference type="ARBA" id="ARBA00022737"/>
    </source>
</evidence>
<keyword evidence="9" id="KW-0862">Zinc</keyword>
<keyword evidence="18" id="KW-1185">Reference proteome</keyword>
<proteinExistence type="inferred from homology"/>
<gene>
    <name evidence="17" type="primary">putative Calreticulin</name>
    <name evidence="17" type="ORF">CLUMA_CG020581</name>
</gene>
<dbReference type="InterPro" id="IPR018124">
    <property type="entry name" value="Calret/calnex_CS"/>
</dbReference>
<dbReference type="STRING" id="568069.A0A1J1J5D6"/>
<evidence type="ECO:0000256" key="11">
    <source>
        <dbReference type="ARBA" id="ARBA00023157"/>
    </source>
</evidence>
<dbReference type="GO" id="GO:0006457">
    <property type="term" value="P:protein folding"/>
    <property type="evidence" value="ECO:0007669"/>
    <property type="project" value="InterPro"/>
</dbReference>
<dbReference type="Pfam" id="PF00262">
    <property type="entry name" value="Calreticulin"/>
    <property type="match status" value="2"/>
</dbReference>
<dbReference type="PRINTS" id="PR00626">
    <property type="entry name" value="CALRETICULIN"/>
</dbReference>
<keyword evidence="12 15" id="KW-0143">Chaperone</keyword>
<comment type="function">
    <text evidence="13">Molecular calcium-binding chaperone promoting folding, oligomeric assembly and quality control in the ER via the calreticulin/calnexin cycle. This lectin may interact transiently with almost all of the monoglucosylated glycoproteins that are synthesized in the ER.</text>
</comment>
<evidence type="ECO:0000313" key="17">
    <source>
        <dbReference type="EMBL" id="CRL07616.1"/>
    </source>
</evidence>
<dbReference type="EMBL" id="CVRI01000073">
    <property type="protein sequence ID" value="CRL07616.1"/>
    <property type="molecule type" value="Genomic_DNA"/>
</dbReference>
<evidence type="ECO:0000256" key="9">
    <source>
        <dbReference type="ARBA" id="ARBA00022833"/>
    </source>
</evidence>
<feature type="compositionally biased region" description="Acidic residues" evidence="16">
    <location>
        <begin position="343"/>
        <end position="352"/>
    </location>
</feature>
<dbReference type="InterPro" id="IPR013320">
    <property type="entry name" value="ConA-like_dom_sf"/>
</dbReference>
<sequence length="495" mass="56563">MSDSKEAVTEKKGRGSPSNSDKKDTNERKRNAEADKNYSPPAKKGRGRPKGSTKKSKIKKPDPMPKAPRKAKNVSSSESDEKNLINKTCSKMKLSSGLIVILGFIALANCEVFFEEKFLDDSWEKNWVYSKHEGKEFGQFVRTAGKFFNDEEQDKGLQTSQDARFYALSTKFTPFSNKDKPLVIQFSVKHEQNIDCGGGYLKVFDCSLEQTDMHGESPYLIMFGPDICGPGTKKVHVIFSYKGKNHLINKEIRCKDDVFTHFYTLIVQPDNTYEVLIDNEKVESGSLEDDWDFLPPKKIKDPEAKKPEDWDERATIPDPDDKKPEDWDKPEHIPDPDATKPDDWDDEMDGEWEPPQIDNPDFKGEWKPKQIDNPAYKGIWKHPEIDNPEYTADENIYLREEVCTVGLDLWQVKSGTIFDNILFTDDPEYAKTAAGTFKATQEGEKKVKDEQDEEERKKAEAEAKTEEKDEDNEDLDDEEDTPGEATEDVGDHDEL</sequence>
<evidence type="ECO:0000313" key="18">
    <source>
        <dbReference type="Proteomes" id="UP000183832"/>
    </source>
</evidence>
<keyword evidence="8 15" id="KW-0256">Endoplasmic reticulum</keyword>
<dbReference type="Proteomes" id="UP000183832">
    <property type="component" value="Unassembled WGS sequence"/>
</dbReference>
<dbReference type="OrthoDB" id="1938156at2759"/>
<dbReference type="PANTHER" id="PTHR11073">
    <property type="entry name" value="CALRETICULIN AND CALNEXIN"/>
    <property type="match status" value="1"/>
</dbReference>
<feature type="compositionally biased region" description="Acidic residues" evidence="16">
    <location>
        <begin position="468"/>
        <end position="495"/>
    </location>
</feature>
<name>A0A1J1J5D6_9DIPT</name>